<evidence type="ECO:0000313" key="15">
    <source>
        <dbReference type="Proteomes" id="UP001187192"/>
    </source>
</evidence>
<comment type="caution">
    <text evidence="14">The sequence shown here is derived from an EMBL/GenBank/DDBJ whole genome shotgun (WGS) entry which is preliminary data.</text>
</comment>
<reference evidence="14" key="1">
    <citation type="submission" date="2023-07" db="EMBL/GenBank/DDBJ databases">
        <title>draft genome sequence of fig (Ficus carica).</title>
        <authorList>
            <person name="Takahashi T."/>
            <person name="Nishimura K."/>
        </authorList>
    </citation>
    <scope>NUCLEOTIDE SEQUENCE</scope>
</reference>
<dbReference type="Pfam" id="PF20791">
    <property type="entry name" value="Acyl-ACP_TE_C"/>
    <property type="match status" value="1"/>
</dbReference>
<sequence>MLKLSCNAADQLQSLAQCRFLGRPNSRPRPISTRRRVDGASFCCSPTTTTTRGTVLAVVSDRSGGVTAEDAANRVESGLGSLADRLRLGSLTADGLSYKEKFIVRCYEVGINKTATVETIANLLQEVGCNHAQSVGFSTDGFATTPTMRKLHLIWVTARMHIEIYKYPAWSDVVEIETWCQSEGRIGTRRDWILKDYATGQVIGRATRKLLSLSAEIVVSKYVFGEWPRYVNHVLRTFILHLNVPWKNGATSTMGKWVMMNQDTRRLQKVSDDVRDEYLVFCPRELRLAFAEENNSSLRKIPKLEDPSENFKLGLVPRRADLDMNQHVNNVTYIGWVLESMPQEIIDSHELQTITLDYRRECQHDDIVDSLTSVEPIEGDEVIQALQGTNGSASATVGKHQDCRQFLHLLRLSGDGLEINRGRTEWRKKPSR</sequence>
<dbReference type="PANTHER" id="PTHR31727">
    <property type="entry name" value="OLEOYL-ACYL CARRIER PROTEIN THIOESTERASE 1, CHLOROPLASTIC"/>
    <property type="match status" value="1"/>
</dbReference>
<evidence type="ECO:0000256" key="3">
    <source>
        <dbReference type="ARBA" id="ARBA00022516"/>
    </source>
</evidence>
<gene>
    <name evidence="14" type="ORF">TIFTF001_019437</name>
</gene>
<dbReference type="EMBL" id="BTGU01000033">
    <property type="protein sequence ID" value="GMN50284.1"/>
    <property type="molecule type" value="Genomic_DNA"/>
</dbReference>
<keyword evidence="10 11" id="KW-0275">Fatty acid biosynthesis</keyword>
<comment type="similarity">
    <text evidence="2 11">Belongs to the acyl-ACP thioesterase family.</text>
</comment>
<organism evidence="14 15">
    <name type="scientific">Ficus carica</name>
    <name type="common">Common fig</name>
    <dbReference type="NCBI Taxonomy" id="3494"/>
    <lineage>
        <taxon>Eukaryota</taxon>
        <taxon>Viridiplantae</taxon>
        <taxon>Streptophyta</taxon>
        <taxon>Embryophyta</taxon>
        <taxon>Tracheophyta</taxon>
        <taxon>Spermatophyta</taxon>
        <taxon>Magnoliopsida</taxon>
        <taxon>eudicotyledons</taxon>
        <taxon>Gunneridae</taxon>
        <taxon>Pentapetalae</taxon>
        <taxon>rosids</taxon>
        <taxon>fabids</taxon>
        <taxon>Rosales</taxon>
        <taxon>Moraceae</taxon>
        <taxon>Ficeae</taxon>
        <taxon>Ficus</taxon>
    </lineage>
</organism>
<evidence type="ECO:0000256" key="7">
    <source>
        <dbReference type="ARBA" id="ARBA00022832"/>
    </source>
</evidence>
<dbReference type="GO" id="GO:0000036">
    <property type="term" value="F:acyl carrier activity"/>
    <property type="evidence" value="ECO:0007669"/>
    <property type="project" value="TreeGrafter"/>
</dbReference>
<dbReference type="InterPro" id="IPR029069">
    <property type="entry name" value="HotDog_dom_sf"/>
</dbReference>
<dbReference type="SUPFAM" id="SSF54637">
    <property type="entry name" value="Thioesterase/thiol ester dehydrase-isomerase"/>
    <property type="match status" value="2"/>
</dbReference>
<protein>
    <recommendedName>
        <fullName evidence="11">Acyl-[acyl-carrier-protein] hydrolase</fullName>
        <ecNumber evidence="11">3.1.2.-</ecNumber>
    </recommendedName>
</protein>
<evidence type="ECO:0000259" key="13">
    <source>
        <dbReference type="Pfam" id="PF20791"/>
    </source>
</evidence>
<comment type="subcellular location">
    <subcellularLocation>
        <location evidence="1 11">Plastid</location>
        <location evidence="1 11">Chloroplast</location>
    </subcellularLocation>
</comment>
<feature type="domain" description="Acyl-ACP thioesterase-like C-terminal" evidence="13">
    <location>
        <begin position="307"/>
        <end position="428"/>
    </location>
</feature>
<dbReference type="Pfam" id="PF01643">
    <property type="entry name" value="Acyl-ACP_TE"/>
    <property type="match status" value="1"/>
</dbReference>
<keyword evidence="3 11" id="KW-0444">Lipid biosynthesis</keyword>
<evidence type="ECO:0000256" key="2">
    <source>
        <dbReference type="ARBA" id="ARBA00006500"/>
    </source>
</evidence>
<keyword evidence="15" id="KW-1185">Reference proteome</keyword>
<evidence type="ECO:0000256" key="9">
    <source>
        <dbReference type="ARBA" id="ARBA00023098"/>
    </source>
</evidence>
<keyword evidence="7 11" id="KW-0276">Fatty acid metabolism</keyword>
<evidence type="ECO:0000256" key="4">
    <source>
        <dbReference type="ARBA" id="ARBA00022528"/>
    </source>
</evidence>
<dbReference type="EC" id="3.1.2.-" evidence="11"/>
<dbReference type="CDD" id="cd00586">
    <property type="entry name" value="4HBT"/>
    <property type="match status" value="1"/>
</dbReference>
<dbReference type="InterPro" id="IPR002864">
    <property type="entry name" value="Acyl-ACP_thioesterase_NHD"/>
</dbReference>
<keyword evidence="5 11" id="KW-0934">Plastid</keyword>
<evidence type="ECO:0000256" key="11">
    <source>
        <dbReference type="RuleBase" id="RU363096"/>
    </source>
</evidence>
<proteinExistence type="inferred from homology"/>
<comment type="function">
    <text evidence="11">Plays an essential role in chain termination during de novo fatty acid synthesis.</text>
</comment>
<keyword evidence="6 11" id="KW-0378">Hydrolase</keyword>
<evidence type="ECO:0000259" key="12">
    <source>
        <dbReference type="Pfam" id="PF01643"/>
    </source>
</evidence>
<accession>A0AA88AD02</accession>
<keyword evidence="8" id="KW-0809">Transit peptide</keyword>
<evidence type="ECO:0000256" key="6">
    <source>
        <dbReference type="ARBA" id="ARBA00022801"/>
    </source>
</evidence>
<dbReference type="GO" id="GO:0016297">
    <property type="term" value="F:fatty acyl-[ACP] hydrolase activity"/>
    <property type="evidence" value="ECO:0007669"/>
    <property type="project" value="InterPro"/>
</dbReference>
<evidence type="ECO:0000256" key="10">
    <source>
        <dbReference type="ARBA" id="ARBA00023160"/>
    </source>
</evidence>
<dbReference type="AlphaFoldDB" id="A0AA88AD02"/>
<keyword evidence="9 11" id="KW-0443">Lipid metabolism</keyword>
<feature type="domain" description="Acyl-ACP thioesterase N-terminal hotdog" evidence="12">
    <location>
        <begin position="95"/>
        <end position="209"/>
    </location>
</feature>
<dbReference type="InterPro" id="IPR045023">
    <property type="entry name" value="FATA/B"/>
</dbReference>
<dbReference type="Gene3D" id="3.10.129.10">
    <property type="entry name" value="Hotdog Thioesterase"/>
    <property type="match status" value="2"/>
</dbReference>
<keyword evidence="4 11" id="KW-0150">Chloroplast</keyword>
<dbReference type="GO" id="GO:0009507">
    <property type="term" value="C:chloroplast"/>
    <property type="evidence" value="ECO:0007669"/>
    <property type="project" value="UniProtKB-SubCell"/>
</dbReference>
<evidence type="ECO:0000256" key="1">
    <source>
        <dbReference type="ARBA" id="ARBA00004229"/>
    </source>
</evidence>
<evidence type="ECO:0000256" key="8">
    <source>
        <dbReference type="ARBA" id="ARBA00022946"/>
    </source>
</evidence>
<evidence type="ECO:0000313" key="14">
    <source>
        <dbReference type="EMBL" id="GMN50284.1"/>
    </source>
</evidence>
<dbReference type="InterPro" id="IPR049427">
    <property type="entry name" value="Acyl-ACP_TE_C"/>
</dbReference>
<dbReference type="Proteomes" id="UP001187192">
    <property type="component" value="Unassembled WGS sequence"/>
</dbReference>
<dbReference type="PANTHER" id="PTHR31727:SF6">
    <property type="entry name" value="OLEOYL-ACYL CARRIER PROTEIN THIOESTERASE 1, CHLOROPLASTIC"/>
    <property type="match status" value="1"/>
</dbReference>
<evidence type="ECO:0000256" key="5">
    <source>
        <dbReference type="ARBA" id="ARBA00022640"/>
    </source>
</evidence>
<name>A0AA88AD02_FICCA</name>